<reference evidence="3 4" key="1">
    <citation type="submission" date="2019-06" db="EMBL/GenBank/DDBJ databases">
        <title>Sequencing the genomes of 1000 actinobacteria strains.</title>
        <authorList>
            <person name="Klenk H.-P."/>
        </authorList>
    </citation>
    <scope>NUCLEOTIDE SEQUENCE [LARGE SCALE GENOMIC DNA]</scope>
    <source>
        <strain evidence="3 4">DSM 25218</strain>
    </source>
</reference>
<evidence type="ECO:0000256" key="1">
    <source>
        <dbReference type="SAM" id="MobiDB-lite"/>
    </source>
</evidence>
<keyword evidence="4" id="KW-1185">Reference proteome</keyword>
<feature type="region of interest" description="Disordered" evidence="1">
    <location>
        <begin position="35"/>
        <end position="56"/>
    </location>
</feature>
<sequence>MRDTLKRGPKRSMPLGGSLALVIVGALALAGCGGGEPDAAPSPSSAPPSASASAAPSPKDGACYNVSYDEALAPTAGGTAVSCKGKHTTQTYAVGRLKNVVDGHLVAVDSEQVAAQVAASCPKKVTKYLGGNADDLRLSMLRPVWFTPTIKESEAGANWFRCDIIGIAGPKALMTLKGNMRGVLGDSDTAEPFRMCGTASPKSDSFKRVPCSLKHSWRALSVIDLGSGKYPGESRVNRAGAEDCKAAAAEVADDPLKYEWSWEFPSAEQWQGGQSYGICWAPA</sequence>
<feature type="domain" description="Septum formation-related" evidence="2">
    <location>
        <begin position="51"/>
        <end position="147"/>
    </location>
</feature>
<gene>
    <name evidence="3" type="ORF">FB381_1622</name>
</gene>
<comment type="caution">
    <text evidence="3">The sequence shown here is derived from an EMBL/GenBank/DDBJ whole genome shotgun (WGS) entry which is preliminary data.</text>
</comment>
<dbReference type="AlphaFoldDB" id="A0A543A566"/>
<dbReference type="InterPro" id="IPR026004">
    <property type="entry name" value="Septum_form"/>
</dbReference>
<protein>
    <submittedName>
        <fullName evidence="3">Putative regulator of septum formation</fullName>
    </submittedName>
</protein>
<feature type="domain" description="Septum formation-related" evidence="2">
    <location>
        <begin position="148"/>
        <end position="275"/>
    </location>
</feature>
<dbReference type="PROSITE" id="PS51257">
    <property type="entry name" value="PROKAR_LIPOPROTEIN"/>
    <property type="match status" value="1"/>
</dbReference>
<organism evidence="3 4">
    <name type="scientific">Nocardioides albertanoniae</name>
    <dbReference type="NCBI Taxonomy" id="1175486"/>
    <lineage>
        <taxon>Bacteria</taxon>
        <taxon>Bacillati</taxon>
        <taxon>Actinomycetota</taxon>
        <taxon>Actinomycetes</taxon>
        <taxon>Propionibacteriales</taxon>
        <taxon>Nocardioidaceae</taxon>
        <taxon>Nocardioides</taxon>
    </lineage>
</organism>
<dbReference type="EMBL" id="VFOV01000001">
    <property type="protein sequence ID" value="TQL67740.1"/>
    <property type="molecule type" value="Genomic_DNA"/>
</dbReference>
<accession>A0A543A566</accession>
<dbReference type="RefSeq" id="WP_246088017.1">
    <property type="nucleotide sequence ID" value="NZ_VFOV01000001.1"/>
</dbReference>
<evidence type="ECO:0000259" key="2">
    <source>
        <dbReference type="Pfam" id="PF13845"/>
    </source>
</evidence>
<evidence type="ECO:0000313" key="4">
    <source>
        <dbReference type="Proteomes" id="UP000320209"/>
    </source>
</evidence>
<name>A0A543A566_9ACTN</name>
<evidence type="ECO:0000313" key="3">
    <source>
        <dbReference type="EMBL" id="TQL67740.1"/>
    </source>
</evidence>
<dbReference type="Pfam" id="PF13845">
    <property type="entry name" value="Septum_form"/>
    <property type="match status" value="2"/>
</dbReference>
<proteinExistence type="predicted"/>
<feature type="compositionally biased region" description="Low complexity" evidence="1">
    <location>
        <begin position="37"/>
        <end position="56"/>
    </location>
</feature>
<dbReference type="Proteomes" id="UP000320209">
    <property type="component" value="Unassembled WGS sequence"/>
</dbReference>